<dbReference type="InterPro" id="IPR036375">
    <property type="entry name" value="Hemopexin-like_dom_sf"/>
</dbReference>
<feature type="repeat" description="Hemopexin" evidence="1">
    <location>
        <begin position="28"/>
        <end position="75"/>
    </location>
</feature>
<dbReference type="RefSeq" id="XP_009016460.1">
    <property type="nucleotide sequence ID" value="XM_009018212.1"/>
</dbReference>
<dbReference type="SMART" id="SM00120">
    <property type="entry name" value="HX"/>
    <property type="match status" value="1"/>
</dbReference>
<evidence type="ECO:0000313" key="2">
    <source>
        <dbReference type="EMBL" id="ESO05442.1"/>
    </source>
</evidence>
<proteinExistence type="predicted"/>
<dbReference type="InParanoid" id="T1FKR5"/>
<reference evidence="2 4" key="2">
    <citation type="journal article" date="2013" name="Nature">
        <title>Insights into bilaterian evolution from three spiralian genomes.</title>
        <authorList>
            <person name="Simakov O."/>
            <person name="Marletaz F."/>
            <person name="Cho S.J."/>
            <person name="Edsinger-Gonzales E."/>
            <person name="Havlak P."/>
            <person name="Hellsten U."/>
            <person name="Kuo D.H."/>
            <person name="Larsson T."/>
            <person name="Lv J."/>
            <person name="Arendt D."/>
            <person name="Savage R."/>
            <person name="Osoegawa K."/>
            <person name="de Jong P."/>
            <person name="Grimwood J."/>
            <person name="Chapman J.A."/>
            <person name="Shapiro H."/>
            <person name="Aerts A."/>
            <person name="Otillar R.P."/>
            <person name="Terry A.Y."/>
            <person name="Boore J.L."/>
            <person name="Grigoriev I.V."/>
            <person name="Lindberg D.R."/>
            <person name="Seaver E.C."/>
            <person name="Weisblat D.A."/>
            <person name="Putnam N.H."/>
            <person name="Rokhsar D.S."/>
        </authorList>
    </citation>
    <scope>NUCLEOTIDE SEQUENCE</scope>
</reference>
<reference evidence="3" key="3">
    <citation type="submission" date="2015-06" db="UniProtKB">
        <authorList>
            <consortium name="EnsemblMetazoa"/>
        </authorList>
    </citation>
    <scope>IDENTIFICATION</scope>
</reference>
<dbReference type="PANTHER" id="PTHR10725">
    <property type="entry name" value="THAP DOMAIN-CONTAINING PROTEIN 9"/>
    <property type="match status" value="1"/>
</dbReference>
<dbReference type="OrthoDB" id="406838at2759"/>
<dbReference type="Proteomes" id="UP000015101">
    <property type="component" value="Unassembled WGS sequence"/>
</dbReference>
<reference evidence="4" key="1">
    <citation type="submission" date="2012-12" db="EMBL/GenBank/DDBJ databases">
        <authorList>
            <person name="Hellsten U."/>
            <person name="Grimwood J."/>
            <person name="Chapman J.A."/>
            <person name="Shapiro H."/>
            <person name="Aerts A."/>
            <person name="Otillar R.P."/>
            <person name="Terry A.Y."/>
            <person name="Boore J.L."/>
            <person name="Simakov O."/>
            <person name="Marletaz F."/>
            <person name="Cho S.-J."/>
            <person name="Edsinger-Gonzales E."/>
            <person name="Havlak P."/>
            <person name="Kuo D.-H."/>
            <person name="Larsson T."/>
            <person name="Lv J."/>
            <person name="Arendt D."/>
            <person name="Savage R."/>
            <person name="Osoegawa K."/>
            <person name="de Jong P."/>
            <person name="Lindberg D.R."/>
            <person name="Seaver E.C."/>
            <person name="Weisblat D.A."/>
            <person name="Putnam N.H."/>
            <person name="Grigoriev I.V."/>
            <person name="Rokhsar D.S."/>
        </authorList>
    </citation>
    <scope>NUCLEOTIDE SEQUENCE</scope>
</reference>
<dbReference type="Pfam" id="PF00045">
    <property type="entry name" value="Hemopexin"/>
    <property type="match status" value="1"/>
</dbReference>
<accession>T1FKR5</accession>
<dbReference type="GeneID" id="20209414"/>
<dbReference type="eggNOG" id="KOG1565">
    <property type="taxonomic scope" value="Eukaryota"/>
</dbReference>
<dbReference type="AlphaFoldDB" id="T1FKR5"/>
<protein>
    <submittedName>
        <fullName evidence="2 3">Uncharacterized protein</fullName>
    </submittedName>
</protein>
<dbReference type="SUPFAM" id="SSF50923">
    <property type="entry name" value="Hemopexin-like domain"/>
    <property type="match status" value="1"/>
</dbReference>
<evidence type="ECO:0000313" key="3">
    <source>
        <dbReference type="EnsemblMetazoa" id="HelroP184203"/>
    </source>
</evidence>
<keyword evidence="4" id="KW-1185">Reference proteome</keyword>
<dbReference type="EnsemblMetazoa" id="HelroT184203">
    <property type="protein sequence ID" value="HelroP184203"/>
    <property type="gene ID" value="HelroG184203"/>
</dbReference>
<dbReference type="PROSITE" id="PS51642">
    <property type="entry name" value="HEMOPEXIN_2"/>
    <property type="match status" value="1"/>
</dbReference>
<dbReference type="Gene3D" id="2.110.10.10">
    <property type="entry name" value="Hemopexin-like domain"/>
    <property type="match status" value="1"/>
</dbReference>
<evidence type="ECO:0000256" key="1">
    <source>
        <dbReference type="PROSITE-ProRule" id="PRU01011"/>
    </source>
</evidence>
<sequence>CESYVSDKPKLRVDEGYPKNIKVWDGLEIPIDAAYTDLNGNLYFFKGKIFWKLDDKNLSVLPGYPKNIGKDWLNCASDVEKNSTSGGSDCSPDIGCLPSYLYVIKHVCLHGAYDDMGLERTGSLRNHNIRIGVGTLVACFFDPLGVTKLLRVDVAADEVAAAGDDAVDVAAVPEISEFVKRYFRNVQQWFSANFANRWVLRSSLNFVSDGELVRESEKEVKSSREKGQKNKCRFSKRVFKKREQEDNCKPGLLGSINISNK</sequence>
<dbReference type="CTD" id="20209414"/>
<dbReference type="HOGENOM" id="CLU_1067816_0_0_1"/>
<organism evidence="3 4">
    <name type="scientific">Helobdella robusta</name>
    <name type="common">Californian leech</name>
    <dbReference type="NCBI Taxonomy" id="6412"/>
    <lineage>
        <taxon>Eukaryota</taxon>
        <taxon>Metazoa</taxon>
        <taxon>Spiralia</taxon>
        <taxon>Lophotrochozoa</taxon>
        <taxon>Annelida</taxon>
        <taxon>Clitellata</taxon>
        <taxon>Hirudinea</taxon>
        <taxon>Rhynchobdellida</taxon>
        <taxon>Glossiphoniidae</taxon>
        <taxon>Helobdella</taxon>
    </lineage>
</organism>
<dbReference type="PANTHER" id="PTHR10725:SF74">
    <property type="entry name" value="ERAP1-LIKE C-TERMINAL DOMAIN-CONTAINING PROTEIN"/>
    <property type="match status" value="1"/>
</dbReference>
<dbReference type="KEGG" id="hro:HELRODRAFT_184203"/>
<dbReference type="EMBL" id="KB096348">
    <property type="protein sequence ID" value="ESO05442.1"/>
    <property type="molecule type" value="Genomic_DNA"/>
</dbReference>
<gene>
    <name evidence="3" type="primary">20209414</name>
    <name evidence="2" type="ORF">HELRODRAFT_184203</name>
</gene>
<dbReference type="EMBL" id="AMQM01009390">
    <property type="status" value="NOT_ANNOTATED_CDS"/>
    <property type="molecule type" value="Genomic_DNA"/>
</dbReference>
<dbReference type="InterPro" id="IPR018487">
    <property type="entry name" value="Hemopexin-like_repeat"/>
</dbReference>
<evidence type="ECO:0000313" key="4">
    <source>
        <dbReference type="Proteomes" id="UP000015101"/>
    </source>
</evidence>
<name>T1FKR5_HELRO</name>